<evidence type="ECO:0000313" key="8">
    <source>
        <dbReference type="EMBL" id="GIM44458.1"/>
    </source>
</evidence>
<proteinExistence type="inferred from homology"/>
<evidence type="ECO:0008006" key="10">
    <source>
        <dbReference type="Google" id="ProtNLM"/>
    </source>
</evidence>
<dbReference type="SUPFAM" id="SSF56349">
    <property type="entry name" value="DNA breaking-rejoining enzymes"/>
    <property type="match status" value="1"/>
</dbReference>
<dbReference type="InterPro" id="IPR050090">
    <property type="entry name" value="Tyrosine_recombinase_XerCD"/>
</dbReference>
<dbReference type="InterPro" id="IPR044068">
    <property type="entry name" value="CB"/>
</dbReference>
<evidence type="ECO:0000313" key="9">
    <source>
        <dbReference type="Proteomes" id="UP001057291"/>
    </source>
</evidence>
<reference evidence="8" key="1">
    <citation type="journal article" date="2023" name="Int. J. Syst. Evol. Microbiol.">
        <title>Collibacillus ludicampi gen. nov., sp. nov., a new soil bacterium of the family Alicyclobacillaceae.</title>
        <authorList>
            <person name="Jojima T."/>
            <person name="Ioku Y."/>
            <person name="Fukuta Y."/>
            <person name="Shirasaka N."/>
            <person name="Matsumura Y."/>
            <person name="Mori M."/>
        </authorList>
    </citation>
    <scope>NUCLEOTIDE SEQUENCE</scope>
    <source>
        <strain evidence="8">TP075</strain>
    </source>
</reference>
<dbReference type="RefSeq" id="WP_282197737.1">
    <property type="nucleotide sequence ID" value="NZ_BOQE01000001.1"/>
</dbReference>
<sequence>MASIEKRGKNSYRLVVELGYDANGKRIRRSKTVHVKTKREAEKELAKFVTEIESGEYIAPEKMSFKNFVENEWLKKYAEKELALTTLNKYTSHFRSHILPFFGHKQLNDIKTLYIINFFNEIQKEGERKDGKSGQLSEITVRDIYTILRSVFSNAVEWRVIPNNPMDGVKRPKVGKRNPNFYETDETQEIIRALYDEPASWRLYFLGAMLGGFRRGELTALEWTDVDFDENTITIRKSISYTLQGKAVVKGTKTNEYERIVVMPEWYMRELRKYYTEWKKERLLVGDLWEGGDKQYVFHGGTGKPYYYTTPTKRWRKFLAKHDFRYIRLHDLRHTAATLLIEAGVDLKAIQERLGHSTYQVTADIYAHVTKKVNKAAADKLERLAPKNLVPNSSP</sequence>
<dbReference type="GO" id="GO:0003677">
    <property type="term" value="F:DNA binding"/>
    <property type="evidence" value="ECO:0007669"/>
    <property type="project" value="UniProtKB-UniRule"/>
</dbReference>
<keyword evidence="4" id="KW-0233">DNA recombination</keyword>
<dbReference type="Gene3D" id="1.10.443.10">
    <property type="entry name" value="Intergrase catalytic core"/>
    <property type="match status" value="1"/>
</dbReference>
<organism evidence="8 9">
    <name type="scientific">Collibacillus ludicampi</name>
    <dbReference type="NCBI Taxonomy" id="2771369"/>
    <lineage>
        <taxon>Bacteria</taxon>
        <taxon>Bacillati</taxon>
        <taxon>Bacillota</taxon>
        <taxon>Bacilli</taxon>
        <taxon>Bacillales</taxon>
        <taxon>Alicyclobacillaceae</taxon>
        <taxon>Collibacillus</taxon>
    </lineage>
</organism>
<dbReference type="AlphaFoldDB" id="A0AAV4L9T8"/>
<evidence type="ECO:0000256" key="5">
    <source>
        <dbReference type="PROSITE-ProRule" id="PRU01248"/>
    </source>
</evidence>
<dbReference type="Gene3D" id="1.10.150.130">
    <property type="match status" value="1"/>
</dbReference>
<gene>
    <name evidence="8" type="ORF">DNHGIG_00070</name>
</gene>
<accession>A0AAV4L9T8</accession>
<dbReference type="Pfam" id="PF00589">
    <property type="entry name" value="Phage_integrase"/>
    <property type="match status" value="1"/>
</dbReference>
<dbReference type="InterPro" id="IPR004107">
    <property type="entry name" value="Integrase_SAM-like_N"/>
</dbReference>
<dbReference type="InterPro" id="IPR010998">
    <property type="entry name" value="Integrase_recombinase_N"/>
</dbReference>
<dbReference type="InterPro" id="IPR011010">
    <property type="entry name" value="DNA_brk_join_enz"/>
</dbReference>
<dbReference type="PANTHER" id="PTHR30349">
    <property type="entry name" value="PHAGE INTEGRASE-RELATED"/>
    <property type="match status" value="1"/>
</dbReference>
<comment type="similarity">
    <text evidence="1">Belongs to the 'phage' integrase family.</text>
</comment>
<name>A0AAV4L9T8_9BACL</name>
<dbReference type="InterPro" id="IPR013762">
    <property type="entry name" value="Integrase-like_cat_sf"/>
</dbReference>
<evidence type="ECO:0000256" key="4">
    <source>
        <dbReference type="ARBA" id="ARBA00023172"/>
    </source>
</evidence>
<evidence type="ECO:0000259" key="7">
    <source>
        <dbReference type="PROSITE" id="PS51900"/>
    </source>
</evidence>
<evidence type="ECO:0000256" key="1">
    <source>
        <dbReference type="ARBA" id="ARBA00008857"/>
    </source>
</evidence>
<keyword evidence="3 5" id="KW-0238">DNA-binding</keyword>
<dbReference type="CDD" id="cd01189">
    <property type="entry name" value="INT_ICEBs1_C_like"/>
    <property type="match status" value="1"/>
</dbReference>
<dbReference type="PANTHER" id="PTHR30349:SF41">
    <property type="entry name" value="INTEGRASE_RECOMBINASE PROTEIN MJ0367-RELATED"/>
    <property type="match status" value="1"/>
</dbReference>
<comment type="caution">
    <text evidence="8">The sequence shown here is derived from an EMBL/GenBank/DDBJ whole genome shotgun (WGS) entry which is preliminary data.</text>
</comment>
<evidence type="ECO:0000259" key="6">
    <source>
        <dbReference type="PROSITE" id="PS51898"/>
    </source>
</evidence>
<evidence type="ECO:0000256" key="2">
    <source>
        <dbReference type="ARBA" id="ARBA00022908"/>
    </source>
</evidence>
<dbReference type="InterPro" id="IPR002104">
    <property type="entry name" value="Integrase_catalytic"/>
</dbReference>
<keyword evidence="2" id="KW-0229">DNA integration</keyword>
<dbReference type="GO" id="GO:0006310">
    <property type="term" value="P:DNA recombination"/>
    <property type="evidence" value="ECO:0007669"/>
    <property type="project" value="UniProtKB-KW"/>
</dbReference>
<dbReference type="PROSITE" id="PS51900">
    <property type="entry name" value="CB"/>
    <property type="match status" value="1"/>
</dbReference>
<feature type="domain" description="Core-binding (CB)" evidence="7">
    <location>
        <begin position="64"/>
        <end position="156"/>
    </location>
</feature>
<dbReference type="Pfam" id="PF14659">
    <property type="entry name" value="Phage_int_SAM_3"/>
    <property type="match status" value="1"/>
</dbReference>
<dbReference type="Proteomes" id="UP001057291">
    <property type="component" value="Unassembled WGS sequence"/>
</dbReference>
<feature type="domain" description="Tyr recombinase" evidence="6">
    <location>
        <begin position="177"/>
        <end position="379"/>
    </location>
</feature>
<protein>
    <recommendedName>
        <fullName evidence="10">Site-specific integrase</fullName>
    </recommendedName>
</protein>
<evidence type="ECO:0000256" key="3">
    <source>
        <dbReference type="ARBA" id="ARBA00023125"/>
    </source>
</evidence>
<dbReference type="EMBL" id="BOQE01000001">
    <property type="protein sequence ID" value="GIM44458.1"/>
    <property type="molecule type" value="Genomic_DNA"/>
</dbReference>
<dbReference type="GO" id="GO:0015074">
    <property type="term" value="P:DNA integration"/>
    <property type="evidence" value="ECO:0007669"/>
    <property type="project" value="UniProtKB-KW"/>
</dbReference>
<dbReference type="PROSITE" id="PS51898">
    <property type="entry name" value="TYR_RECOMBINASE"/>
    <property type="match status" value="1"/>
</dbReference>
<keyword evidence="9" id="KW-1185">Reference proteome</keyword>